<dbReference type="KEGG" id="asip:AQUSIP_25920"/>
<dbReference type="PANTHER" id="PTHR34387:SF2">
    <property type="entry name" value="SLR1258 PROTEIN"/>
    <property type="match status" value="1"/>
</dbReference>
<dbReference type="Proteomes" id="UP000324194">
    <property type="component" value="Chromosome 2"/>
</dbReference>
<dbReference type="OrthoDB" id="9806540at2"/>
<dbReference type="InterPro" id="IPR052022">
    <property type="entry name" value="26kDa_periplasmic_antigen"/>
</dbReference>
<dbReference type="Pfam" id="PF04402">
    <property type="entry name" value="SIMPL"/>
    <property type="match status" value="1"/>
</dbReference>
<dbReference type="AlphaFoldDB" id="A0A5E4PL59"/>
<dbReference type="EMBL" id="LR699120">
    <property type="protein sequence ID" value="VVC77265.1"/>
    <property type="molecule type" value="Genomic_DNA"/>
</dbReference>
<evidence type="ECO:0000313" key="3">
    <source>
        <dbReference type="Proteomes" id="UP000324194"/>
    </source>
</evidence>
<keyword evidence="3" id="KW-1185">Reference proteome</keyword>
<dbReference type="Gene3D" id="3.30.70.2970">
    <property type="entry name" value="Protein of unknown function (DUF541), domain 2"/>
    <property type="match status" value="1"/>
</dbReference>
<dbReference type="InterPro" id="IPR007497">
    <property type="entry name" value="SIMPL/DUF541"/>
</dbReference>
<dbReference type="GO" id="GO:0006974">
    <property type="term" value="P:DNA damage response"/>
    <property type="evidence" value="ECO:0007669"/>
    <property type="project" value="TreeGrafter"/>
</dbReference>
<accession>A0A5E4PL59</accession>
<dbReference type="PIRSF" id="PIRSF029033">
    <property type="entry name" value="UCP029033"/>
    <property type="match status" value="1"/>
</dbReference>
<gene>
    <name evidence="2" type="ORF">AQUSIP_25920</name>
</gene>
<dbReference type="Gene3D" id="3.30.110.170">
    <property type="entry name" value="Protein of unknown function (DUF541), domain 1"/>
    <property type="match status" value="1"/>
</dbReference>
<keyword evidence="1" id="KW-0472">Membrane</keyword>
<dbReference type="RefSeq" id="WP_148340698.1">
    <property type="nucleotide sequence ID" value="NZ_LR699120.1"/>
</dbReference>
<keyword evidence="1" id="KW-1133">Transmembrane helix</keyword>
<evidence type="ECO:0000313" key="2">
    <source>
        <dbReference type="EMBL" id="VVC77265.1"/>
    </source>
</evidence>
<dbReference type="InterPro" id="IPR016907">
    <property type="entry name" value="UCP029033"/>
</dbReference>
<name>A0A5E4PL59_9COXI</name>
<keyword evidence="1" id="KW-0812">Transmembrane</keyword>
<evidence type="ECO:0000256" key="1">
    <source>
        <dbReference type="SAM" id="Phobius"/>
    </source>
</evidence>
<protein>
    <recommendedName>
        <fullName evidence="4">SIMPL domain-containing protein</fullName>
    </recommendedName>
</protein>
<reference evidence="2 3" key="1">
    <citation type="submission" date="2019-08" db="EMBL/GenBank/DDBJ databases">
        <authorList>
            <person name="Guy L."/>
        </authorList>
    </citation>
    <scope>NUCLEOTIDE SEQUENCE [LARGE SCALE GENOMIC DNA]</scope>
    <source>
        <strain evidence="2 3">SGT-108</strain>
    </source>
</reference>
<organism evidence="2 3">
    <name type="scientific">Aquicella siphonis</name>
    <dbReference type="NCBI Taxonomy" id="254247"/>
    <lineage>
        <taxon>Bacteria</taxon>
        <taxon>Pseudomonadati</taxon>
        <taxon>Pseudomonadota</taxon>
        <taxon>Gammaproteobacteria</taxon>
        <taxon>Legionellales</taxon>
        <taxon>Coxiellaceae</taxon>
        <taxon>Aquicella</taxon>
    </lineage>
</organism>
<proteinExistence type="predicted"/>
<dbReference type="PANTHER" id="PTHR34387">
    <property type="entry name" value="SLR1258 PROTEIN"/>
    <property type="match status" value="1"/>
</dbReference>
<feature type="transmembrane region" description="Helical" evidence="1">
    <location>
        <begin position="6"/>
        <end position="32"/>
    </location>
</feature>
<evidence type="ECO:0008006" key="4">
    <source>
        <dbReference type="Google" id="ProtNLM"/>
    </source>
</evidence>
<sequence length="254" mass="28319">MVNKFTWIICSLILAIGILGAGYSVGKAFYIVKKMNRSVTVKGLAERDVKSDLGLWEINFREVGNDLVQLDQRIQHDQELVVTFLKQQGFTDKEIDRTQLKVEDRFANVYNQNISQNANNQRYVVTAGTRVRTEKVDLVQQAGQNVDKLLQLGVPLAFDASSLSPNPSFYYTQLDSIRPALLAEATQSAFTIATQFAKDSGSKLAGVQNASQGVFQIMGRDTSTMSSDWNSNQNALGSIEKKVRLVSTIVYRIR</sequence>